<feature type="transmembrane region" description="Helical" evidence="7">
    <location>
        <begin position="6"/>
        <end position="23"/>
    </location>
</feature>
<dbReference type="GO" id="GO:0016020">
    <property type="term" value="C:membrane"/>
    <property type="evidence" value="ECO:0007669"/>
    <property type="project" value="UniProtKB-SubCell"/>
</dbReference>
<evidence type="ECO:0000313" key="10">
    <source>
        <dbReference type="Proteomes" id="UP000001351"/>
    </source>
</evidence>
<evidence type="ECO:0000256" key="3">
    <source>
        <dbReference type="ARBA" id="ARBA00022679"/>
    </source>
</evidence>
<dbReference type="InterPro" id="IPR044851">
    <property type="entry name" value="Wax_synthase"/>
</dbReference>
<dbReference type="HOGENOM" id="CLU_924113_0_0_7"/>
<evidence type="ECO:0000259" key="8">
    <source>
        <dbReference type="Pfam" id="PF13813"/>
    </source>
</evidence>
<accession>E3FQT8</accession>
<dbReference type="Pfam" id="PF13813">
    <property type="entry name" value="MBOAT_2"/>
    <property type="match status" value="1"/>
</dbReference>
<dbReference type="STRING" id="378806.STAUR_4189"/>
<evidence type="ECO:0000256" key="7">
    <source>
        <dbReference type="SAM" id="Phobius"/>
    </source>
</evidence>
<dbReference type="PANTHER" id="PTHR31595">
    <property type="entry name" value="LONG-CHAIN-ALCOHOL O-FATTY-ACYLTRANSFERASE 3-RELATED"/>
    <property type="match status" value="1"/>
</dbReference>
<comment type="subcellular location">
    <subcellularLocation>
        <location evidence="1">Membrane</location>
        <topology evidence="1">Multi-pass membrane protein</topology>
    </subcellularLocation>
</comment>
<evidence type="ECO:0000313" key="9">
    <source>
        <dbReference type="EMBL" id="ADO71971.1"/>
    </source>
</evidence>
<comment type="pathway">
    <text evidence="2">Secondary metabolite biosynthesis.</text>
</comment>
<evidence type="ECO:0000256" key="5">
    <source>
        <dbReference type="ARBA" id="ARBA00022989"/>
    </source>
</evidence>
<feature type="transmembrane region" description="Helical" evidence="7">
    <location>
        <begin position="139"/>
        <end position="164"/>
    </location>
</feature>
<feature type="transmembrane region" description="Helical" evidence="7">
    <location>
        <begin position="240"/>
        <end position="258"/>
    </location>
</feature>
<evidence type="ECO:0000256" key="1">
    <source>
        <dbReference type="ARBA" id="ARBA00004141"/>
    </source>
</evidence>
<dbReference type="eggNOG" id="ENOG5030745">
    <property type="taxonomic scope" value="Bacteria"/>
</dbReference>
<dbReference type="EMBL" id="CP002271">
    <property type="protein sequence ID" value="ADO71971.1"/>
    <property type="molecule type" value="Genomic_DNA"/>
</dbReference>
<dbReference type="PANTHER" id="PTHR31595:SF57">
    <property type="entry name" value="OS04G0481900 PROTEIN"/>
    <property type="match status" value="1"/>
</dbReference>
<keyword evidence="5 7" id="KW-1133">Transmembrane helix</keyword>
<feature type="domain" description="Wax synthase" evidence="8">
    <location>
        <begin position="173"/>
        <end position="249"/>
    </location>
</feature>
<dbReference type="OrthoDB" id="213907at2"/>
<keyword evidence="10" id="KW-1185">Reference proteome</keyword>
<feature type="transmembrane region" description="Helical" evidence="7">
    <location>
        <begin position="214"/>
        <end position="234"/>
    </location>
</feature>
<name>E3FQT8_STIAD</name>
<organism evidence="9 10">
    <name type="scientific">Stigmatella aurantiaca (strain DW4/3-1)</name>
    <dbReference type="NCBI Taxonomy" id="378806"/>
    <lineage>
        <taxon>Bacteria</taxon>
        <taxon>Pseudomonadati</taxon>
        <taxon>Myxococcota</taxon>
        <taxon>Myxococcia</taxon>
        <taxon>Myxococcales</taxon>
        <taxon>Cystobacterineae</taxon>
        <taxon>Archangiaceae</taxon>
        <taxon>Stigmatella</taxon>
    </lineage>
</organism>
<evidence type="ECO:0000256" key="2">
    <source>
        <dbReference type="ARBA" id="ARBA00005179"/>
    </source>
</evidence>
<evidence type="ECO:0000256" key="4">
    <source>
        <dbReference type="ARBA" id="ARBA00022692"/>
    </source>
</evidence>
<dbReference type="GO" id="GO:0006629">
    <property type="term" value="P:lipid metabolic process"/>
    <property type="evidence" value="ECO:0007669"/>
    <property type="project" value="InterPro"/>
</dbReference>
<keyword evidence="4 7" id="KW-0812">Transmembrane</keyword>
<dbReference type="InterPro" id="IPR032805">
    <property type="entry name" value="Wax_synthase_dom"/>
</dbReference>
<reference evidence="9 10" key="1">
    <citation type="journal article" date="2011" name="Mol. Biol. Evol.">
        <title>Comparative genomic analysis of fruiting body formation in Myxococcales.</title>
        <authorList>
            <person name="Huntley S."/>
            <person name="Hamann N."/>
            <person name="Wegener-Feldbrugge S."/>
            <person name="Treuner-Lange A."/>
            <person name="Kube M."/>
            <person name="Reinhardt R."/>
            <person name="Klages S."/>
            <person name="Muller R."/>
            <person name="Ronning C.M."/>
            <person name="Nierman W.C."/>
            <person name="Sogaard-Andersen L."/>
        </authorList>
    </citation>
    <scope>NUCLEOTIDE SEQUENCE [LARGE SCALE GENOMIC DNA]</scope>
    <source>
        <strain evidence="9 10">DW4/3-1</strain>
    </source>
</reference>
<feature type="transmembrane region" description="Helical" evidence="7">
    <location>
        <begin position="52"/>
        <end position="74"/>
    </location>
</feature>
<proteinExistence type="predicted"/>
<dbReference type="RefSeq" id="WP_013376104.1">
    <property type="nucleotide sequence ID" value="NC_014623.1"/>
</dbReference>
<sequence>MWLLGLFLGLLYGAALGAGLLAAGPPWRRCLAVLVSCASLFLPFFVPSEYPTFRALLGLGGIWFTARVVELVNASRSLTPRQRMWHAVALIDVRKARRISPRLDRAAWVRLWVAAPLVVLSWGLLAYGSPLLTGGLRLVVRWGAGLVFLYVAVEVCVALVLLVYGRLGWDPRPLHEDPLLSRTVSEFWNHRWNQIVHRFLRQYVFVPVARRSNVWGGTAAAFGVSALGHAYFMLPAVGPFYAGMMGAFFLLQLPWLGLERVLAVRRWPAPLAHLWTVSLLGGSSPLFIEPILQIVDTWSRG</sequence>
<evidence type="ECO:0000256" key="6">
    <source>
        <dbReference type="ARBA" id="ARBA00023136"/>
    </source>
</evidence>
<keyword evidence="3" id="KW-0808">Transferase</keyword>
<dbReference type="AlphaFoldDB" id="E3FQT8"/>
<gene>
    <name evidence="9" type="ordered locus">STAUR_4189</name>
</gene>
<feature type="transmembrane region" description="Helical" evidence="7">
    <location>
        <begin position="30"/>
        <end position="46"/>
    </location>
</feature>
<keyword evidence="6 7" id="KW-0472">Membrane</keyword>
<dbReference type="GO" id="GO:0008374">
    <property type="term" value="F:O-acyltransferase activity"/>
    <property type="evidence" value="ECO:0007669"/>
    <property type="project" value="InterPro"/>
</dbReference>
<dbReference type="KEGG" id="sur:STAUR_4189"/>
<dbReference type="Proteomes" id="UP000001351">
    <property type="component" value="Chromosome"/>
</dbReference>
<protein>
    <recommendedName>
        <fullName evidence="8">Wax synthase domain-containing protein</fullName>
    </recommendedName>
</protein>
<feature type="transmembrane region" description="Helical" evidence="7">
    <location>
        <begin position="107"/>
        <end position="127"/>
    </location>
</feature>